<dbReference type="InterPro" id="IPR016024">
    <property type="entry name" value="ARM-type_fold"/>
</dbReference>
<sequence length="821" mass="94779">MKIPNLTYYTYSLIDAPKIHTDLLWDLTMLFVGLGTVYFVSIFIFRNSISRKNKNSTTKKLELSPKISEFLFHEEDDPIADKANYIDLKIEVREFIKIPANRKILTEVLLDLRKDVAGDTLKRLCKLYKDFGLHNDAYKKLKSWRWERVAKGILELTQMQVMESYGFIIKHINDKRPTVRRQAEIAVVSLKPEGINHFLDTTRYKISEWQQLKLLDVIRNQEDFKAPRFRSWLTSKNKHVVLFALRLIKYYNQNDANSSIIELIKHKDTNIRQEAIDCIREFLIFDAIDSLKSVFKKSTVDTKLCILEAFSHIGSATDISYLKALAQKESNFTVKSKILGTINTIAPETIMPTENIMEISDKAEVLEMETLAEDIERLEQITETTDTETPTAIENQLSLDKQIPTNQERIKMDIEETTNDDHIENENIDELLKILDARTKTNPAVTVNENEDEITFELSFELDDDFATHSEKSLISEDCKASNNEIPAIFDMNDIDSKKPQTPSEHVDNTPEKSHTTIDREEEMHNTRLQSVIGKILQNSKDMNHTPEMLTEDDINQDIVSEEENIEIFDICFMQELEDILSGIDEMIEDKDNQKTLPLDFLPIVKAENKTDGIGVTYEEVPFDKEPRMLDEHNRQSFTSDEEDIDMSFIPLVVDNDNHAPPNMDLDHGKTNEMKNKPPIPNVGFKGFSIFEELFRTCDTDSKLILLDEVLAVGDQKEIEFLDTLLDSPEKSIAEKAKEIKEKLAEKLSDSMNNGTLESIGIKEERGPKANIETIENAEQQDIFDFDFDLELEIDNEDTLKKKTLNNNWFLNHIIPSFLKR</sequence>
<feature type="transmembrane region" description="Helical" evidence="2">
    <location>
        <begin position="23"/>
        <end position="45"/>
    </location>
</feature>
<dbReference type="SUPFAM" id="SSF48371">
    <property type="entry name" value="ARM repeat"/>
    <property type="match status" value="1"/>
</dbReference>
<feature type="region of interest" description="Disordered" evidence="1">
    <location>
        <begin position="496"/>
        <end position="517"/>
    </location>
</feature>
<gene>
    <name evidence="3" type="ORF">HYG79_17195</name>
</gene>
<evidence type="ECO:0000256" key="1">
    <source>
        <dbReference type="SAM" id="MobiDB-lite"/>
    </source>
</evidence>
<evidence type="ECO:0000313" key="4">
    <source>
        <dbReference type="Proteomes" id="UP000509302"/>
    </source>
</evidence>
<name>A0A7H9AUA5_9FLAO</name>
<dbReference type="KEGG" id="cagg:HYG79_17195"/>
<keyword evidence="2" id="KW-0812">Transmembrane</keyword>
<keyword evidence="2" id="KW-1133">Transmembrane helix</keyword>
<dbReference type="RefSeq" id="WP_179243294.1">
    <property type="nucleotide sequence ID" value="NZ_CP058595.1"/>
</dbReference>
<reference evidence="3 4" key="1">
    <citation type="journal article" date="2006" name="Int. J. Syst. Evol. Microbiol.">
        <title>Costertonia aggregata gen. nov., sp. nov., a mesophilic marine bacterium of the family Flavobacteriaceae, isolated from a mature biofilm.</title>
        <authorList>
            <person name="Kwon K.K."/>
            <person name="Lee Y.K."/>
            <person name="Lee H.K."/>
        </authorList>
    </citation>
    <scope>NUCLEOTIDE SEQUENCE [LARGE SCALE GENOMIC DNA]</scope>
    <source>
        <strain evidence="3 4">KCCM 42265</strain>
    </source>
</reference>
<evidence type="ECO:0000313" key="3">
    <source>
        <dbReference type="EMBL" id="QLG47016.1"/>
    </source>
</evidence>
<dbReference type="InterPro" id="IPR011989">
    <property type="entry name" value="ARM-like"/>
</dbReference>
<keyword evidence="2" id="KW-0472">Membrane</keyword>
<organism evidence="3 4">
    <name type="scientific">Costertonia aggregata</name>
    <dbReference type="NCBI Taxonomy" id="343403"/>
    <lineage>
        <taxon>Bacteria</taxon>
        <taxon>Pseudomonadati</taxon>
        <taxon>Bacteroidota</taxon>
        <taxon>Flavobacteriia</taxon>
        <taxon>Flavobacteriales</taxon>
        <taxon>Flavobacteriaceae</taxon>
        <taxon>Costertonia</taxon>
    </lineage>
</organism>
<keyword evidence="4" id="KW-1185">Reference proteome</keyword>
<proteinExistence type="predicted"/>
<evidence type="ECO:0000256" key="2">
    <source>
        <dbReference type="SAM" id="Phobius"/>
    </source>
</evidence>
<accession>A0A7H9AUA5</accession>
<dbReference type="Gene3D" id="1.25.10.10">
    <property type="entry name" value="Leucine-rich Repeat Variant"/>
    <property type="match status" value="1"/>
</dbReference>
<protein>
    <submittedName>
        <fullName evidence="3">HEAT repeat domain-containing protein</fullName>
    </submittedName>
</protein>
<dbReference type="Proteomes" id="UP000509302">
    <property type="component" value="Chromosome"/>
</dbReference>
<dbReference type="AlphaFoldDB" id="A0A7H9AUA5"/>
<dbReference type="EMBL" id="CP058595">
    <property type="protein sequence ID" value="QLG47016.1"/>
    <property type="molecule type" value="Genomic_DNA"/>
</dbReference>